<dbReference type="Pfam" id="PF00581">
    <property type="entry name" value="Rhodanese"/>
    <property type="match status" value="1"/>
</dbReference>
<dbReference type="FunCoup" id="A0A5R8QE33">
    <property type="interactions" value="219"/>
</dbReference>
<feature type="domain" description="Rhodanese" evidence="1">
    <location>
        <begin position="7"/>
        <end position="90"/>
    </location>
</feature>
<name>A0A5R8QE33_9FIRM</name>
<dbReference type="InterPro" id="IPR036873">
    <property type="entry name" value="Rhodanese-like_dom_sf"/>
</dbReference>
<reference evidence="2 3" key="1">
    <citation type="submission" date="2019-05" db="EMBL/GenBank/DDBJ databases">
        <title>Culicoidintestinum kansasii gen. nov., sp. nov. from the gastrointestinal tract of the biting midge, Culicoides sonorensis.</title>
        <authorList>
            <person name="Neupane S."/>
            <person name="Ghosh A."/>
            <person name="Gunther S."/>
            <person name="Martin K."/>
            <person name="Zurek L."/>
        </authorList>
    </citation>
    <scope>NUCLEOTIDE SEQUENCE [LARGE SCALE GENOMIC DNA]</scope>
    <source>
        <strain evidence="2 3">CS-1</strain>
    </source>
</reference>
<dbReference type="Proteomes" id="UP000306912">
    <property type="component" value="Unassembled WGS sequence"/>
</dbReference>
<dbReference type="InterPro" id="IPR001763">
    <property type="entry name" value="Rhodanese-like_dom"/>
</dbReference>
<comment type="caution">
    <text evidence="2">The sequence shown here is derived from an EMBL/GenBank/DDBJ whole genome shotgun (WGS) entry which is preliminary data.</text>
</comment>
<protein>
    <submittedName>
        <fullName evidence="2">Rhodanese-like domain-containing protein</fullName>
    </submittedName>
</protein>
<evidence type="ECO:0000313" key="3">
    <source>
        <dbReference type="Proteomes" id="UP000306912"/>
    </source>
</evidence>
<dbReference type="SUPFAM" id="SSF52821">
    <property type="entry name" value="Rhodanese/Cell cycle control phosphatase"/>
    <property type="match status" value="1"/>
</dbReference>
<organism evidence="2 3">
    <name type="scientific">Culicoidibacter larvae</name>
    <dbReference type="NCBI Taxonomy" id="2579976"/>
    <lineage>
        <taxon>Bacteria</taxon>
        <taxon>Bacillati</taxon>
        <taxon>Bacillota</taxon>
        <taxon>Culicoidibacteria</taxon>
        <taxon>Culicoidibacterales</taxon>
        <taxon>Culicoidibacteraceae</taxon>
        <taxon>Culicoidibacter</taxon>
    </lineage>
</organism>
<dbReference type="OrthoDB" id="9800872at2"/>
<dbReference type="EMBL" id="VBWP01000003">
    <property type="protein sequence ID" value="TLG75501.1"/>
    <property type="molecule type" value="Genomic_DNA"/>
</dbReference>
<dbReference type="InterPro" id="IPR050229">
    <property type="entry name" value="GlpE_sulfurtransferase"/>
</dbReference>
<proteinExistence type="predicted"/>
<dbReference type="InParanoid" id="A0A5R8QE33"/>
<keyword evidence="3" id="KW-1185">Reference proteome</keyword>
<dbReference type="PANTHER" id="PTHR43031">
    <property type="entry name" value="FAD-DEPENDENT OXIDOREDUCTASE"/>
    <property type="match status" value="1"/>
</dbReference>
<gene>
    <name evidence="2" type="ORF">FEZ08_05300</name>
</gene>
<sequence>MSAKEIDVKNHTIIDVRSKEEFAAGHLPRSKNIELSKLLKHPEILDKNHEYYIICASGMRSGKACRILTKQGYQVINIKGGIMGYKAKLV</sequence>
<dbReference type="SMART" id="SM00450">
    <property type="entry name" value="RHOD"/>
    <property type="match status" value="1"/>
</dbReference>
<accession>A0A5R8QE33</accession>
<dbReference type="PANTHER" id="PTHR43031:SF17">
    <property type="entry name" value="SULFURTRANSFERASE YTWF-RELATED"/>
    <property type="match status" value="1"/>
</dbReference>
<dbReference type="Gene3D" id="3.40.250.10">
    <property type="entry name" value="Rhodanese-like domain"/>
    <property type="match status" value="1"/>
</dbReference>
<dbReference type="AlphaFoldDB" id="A0A5R8QE33"/>
<dbReference type="CDD" id="cd00158">
    <property type="entry name" value="RHOD"/>
    <property type="match status" value="1"/>
</dbReference>
<evidence type="ECO:0000313" key="2">
    <source>
        <dbReference type="EMBL" id="TLG75501.1"/>
    </source>
</evidence>
<dbReference type="PROSITE" id="PS50206">
    <property type="entry name" value="RHODANESE_3"/>
    <property type="match status" value="1"/>
</dbReference>
<evidence type="ECO:0000259" key="1">
    <source>
        <dbReference type="PROSITE" id="PS50206"/>
    </source>
</evidence>